<accession>A0A7L5DYL6</accession>
<reference evidence="6 7" key="1">
    <citation type="submission" date="2020-04" db="EMBL/GenBank/DDBJ databases">
        <title>Genome sequencing of novel species.</title>
        <authorList>
            <person name="Heo J."/>
            <person name="Kim S.-J."/>
            <person name="Kim J.-S."/>
            <person name="Hong S.-B."/>
            <person name="Kwon S.-W."/>
        </authorList>
    </citation>
    <scope>NUCLEOTIDE SEQUENCE [LARGE SCALE GENOMIC DNA]</scope>
    <source>
        <strain evidence="6 7">CJU-R4</strain>
    </source>
</reference>
<name>A0A7L5DYL6_9BACT</name>
<dbReference type="Pfam" id="PF07690">
    <property type="entry name" value="MFS_1"/>
    <property type="match status" value="1"/>
</dbReference>
<feature type="transmembrane region" description="Helical" evidence="4">
    <location>
        <begin position="101"/>
        <end position="119"/>
    </location>
</feature>
<evidence type="ECO:0000313" key="7">
    <source>
        <dbReference type="Proteomes" id="UP000501128"/>
    </source>
</evidence>
<dbReference type="Gene3D" id="1.20.1250.20">
    <property type="entry name" value="MFS general substrate transporter like domains"/>
    <property type="match status" value="1"/>
</dbReference>
<dbReference type="GO" id="GO:0022857">
    <property type="term" value="F:transmembrane transporter activity"/>
    <property type="evidence" value="ECO:0007669"/>
    <property type="project" value="InterPro"/>
</dbReference>
<feature type="transmembrane region" description="Helical" evidence="4">
    <location>
        <begin position="131"/>
        <end position="153"/>
    </location>
</feature>
<keyword evidence="3 4" id="KW-0472">Membrane</keyword>
<feature type="transmembrane region" description="Helical" evidence="4">
    <location>
        <begin position="221"/>
        <end position="239"/>
    </location>
</feature>
<feature type="domain" description="Major facilitator superfamily (MFS) profile" evidence="5">
    <location>
        <begin position="1"/>
        <end position="392"/>
    </location>
</feature>
<dbReference type="PANTHER" id="PTHR23521">
    <property type="entry name" value="TRANSPORTER MFS SUPERFAMILY"/>
    <property type="match status" value="1"/>
</dbReference>
<sequence length="392" mass="42113">MPDSLLVRARLPVIVLAQFAGTSLWFAGNAILPDLQPLLNSPGLNGWITSAVQIGFISGTLVYALLALPDRFPTTRVFLLSVVLAALANVGWLFVPLRAETVLTSRVLTGFFLAGVYPVGMKLAADWFRPVLGRAMGFLVGALVLGTAFPHLLRGLGTTLPYRSLMLAVSGLAIGGGLLLFLVVPSKPVSGQRVRFQVNTLRTLFQPSAFRPAMLGYFGHMWELYTVWAFLPLLIGLYNKSHSTEPLNVPIWSFLTIAAGMLGCVLGGFRALQIGSSRVARYLLMTSGLCLVLLPLLSSMPPAFFGVFLLIWGAAAAGDSPQFSTLVASQTPLDSRGSTLTLVTSVGFLITVVSIQTMAWLVSHYGASLWLFWLLLPGPVLGVLAIRENQNG</sequence>
<dbReference type="PANTHER" id="PTHR23521:SF3">
    <property type="entry name" value="MFS TRANSPORTER"/>
    <property type="match status" value="1"/>
</dbReference>
<evidence type="ECO:0000256" key="2">
    <source>
        <dbReference type="ARBA" id="ARBA00022989"/>
    </source>
</evidence>
<keyword evidence="1 4" id="KW-0812">Transmembrane</keyword>
<protein>
    <submittedName>
        <fullName evidence="6">MFS transporter</fullName>
    </submittedName>
</protein>
<dbReference type="GO" id="GO:0005886">
    <property type="term" value="C:plasma membrane"/>
    <property type="evidence" value="ECO:0007669"/>
    <property type="project" value="TreeGrafter"/>
</dbReference>
<feature type="transmembrane region" description="Helical" evidence="4">
    <location>
        <begin position="44"/>
        <end position="65"/>
    </location>
</feature>
<dbReference type="PROSITE" id="PS50850">
    <property type="entry name" value="MFS"/>
    <property type="match status" value="1"/>
</dbReference>
<dbReference type="AlphaFoldDB" id="A0A7L5DYL6"/>
<feature type="transmembrane region" description="Helical" evidence="4">
    <location>
        <begin position="77"/>
        <end position="95"/>
    </location>
</feature>
<organism evidence="6 7">
    <name type="scientific">Spirosoma rhododendri</name>
    <dbReference type="NCBI Taxonomy" id="2728024"/>
    <lineage>
        <taxon>Bacteria</taxon>
        <taxon>Pseudomonadati</taxon>
        <taxon>Bacteroidota</taxon>
        <taxon>Cytophagia</taxon>
        <taxon>Cytophagales</taxon>
        <taxon>Cytophagaceae</taxon>
        <taxon>Spirosoma</taxon>
    </lineage>
</organism>
<dbReference type="Proteomes" id="UP000501128">
    <property type="component" value="Chromosome"/>
</dbReference>
<dbReference type="KEGG" id="srho:HH216_20970"/>
<feature type="transmembrane region" description="Helical" evidence="4">
    <location>
        <begin position="340"/>
        <end position="361"/>
    </location>
</feature>
<evidence type="ECO:0000313" key="6">
    <source>
        <dbReference type="EMBL" id="QJD80610.1"/>
    </source>
</evidence>
<dbReference type="RefSeq" id="WP_169552589.1">
    <property type="nucleotide sequence ID" value="NZ_CP051677.1"/>
</dbReference>
<feature type="transmembrane region" description="Helical" evidence="4">
    <location>
        <begin position="12"/>
        <end position="32"/>
    </location>
</feature>
<dbReference type="InterPro" id="IPR020846">
    <property type="entry name" value="MFS_dom"/>
</dbReference>
<evidence type="ECO:0000256" key="4">
    <source>
        <dbReference type="SAM" id="Phobius"/>
    </source>
</evidence>
<dbReference type="InterPro" id="IPR036259">
    <property type="entry name" value="MFS_trans_sf"/>
</dbReference>
<gene>
    <name evidence="6" type="ORF">HH216_20970</name>
</gene>
<evidence type="ECO:0000256" key="3">
    <source>
        <dbReference type="ARBA" id="ARBA00023136"/>
    </source>
</evidence>
<evidence type="ECO:0000259" key="5">
    <source>
        <dbReference type="PROSITE" id="PS50850"/>
    </source>
</evidence>
<keyword evidence="7" id="KW-1185">Reference proteome</keyword>
<proteinExistence type="predicted"/>
<keyword evidence="2 4" id="KW-1133">Transmembrane helix</keyword>
<feature type="transmembrane region" description="Helical" evidence="4">
    <location>
        <begin position="367"/>
        <end position="386"/>
    </location>
</feature>
<feature type="transmembrane region" description="Helical" evidence="4">
    <location>
        <begin position="165"/>
        <end position="184"/>
    </location>
</feature>
<dbReference type="InterPro" id="IPR011701">
    <property type="entry name" value="MFS"/>
</dbReference>
<dbReference type="EMBL" id="CP051677">
    <property type="protein sequence ID" value="QJD80610.1"/>
    <property type="molecule type" value="Genomic_DNA"/>
</dbReference>
<feature type="transmembrane region" description="Helical" evidence="4">
    <location>
        <begin position="251"/>
        <end position="272"/>
    </location>
</feature>
<dbReference type="SUPFAM" id="SSF103473">
    <property type="entry name" value="MFS general substrate transporter"/>
    <property type="match status" value="1"/>
</dbReference>
<evidence type="ECO:0000256" key="1">
    <source>
        <dbReference type="ARBA" id="ARBA00022692"/>
    </source>
</evidence>